<dbReference type="Proteomes" id="UP000001870">
    <property type="component" value="Chromosome"/>
</dbReference>
<reference evidence="1 2" key="2">
    <citation type="journal article" date="2015" name="Antonie Van Leeuwenhoek">
        <title>Ecophysiological diversity of a novel member of the genus Alteromonas, and description of Alteromonas mediterranea sp. nov.</title>
        <authorList>
            <person name="Ivanova E.P."/>
            <person name="Lopez-Perez M."/>
            <person name="Zabalos M."/>
            <person name="Nguyen S.H."/>
            <person name="Webb H.K."/>
            <person name="Ryan J."/>
            <person name="Lagutin K."/>
            <person name="Vyssotski M."/>
            <person name="Crawford R.J."/>
            <person name="Rodriguez-Valera F."/>
        </authorList>
    </citation>
    <scope>NUCLEOTIDE SEQUENCE [LARGE SCALE GENOMIC DNA]</scope>
    <source>
        <strain evidence="2">DSM 17117 / CIP 110805 / LMG 28347 / Deep ecotype</strain>
    </source>
</reference>
<dbReference type="KEGG" id="amc:MADE_000001022500"/>
<gene>
    <name evidence="1" type="ORF">MADE_000001022500</name>
</gene>
<organism evidence="1 2">
    <name type="scientific">Alteromonas mediterranea (strain DSM 17117 / CIP 110805 / LMG 28347 / Deep ecotype)</name>
    <dbReference type="NCBI Taxonomy" id="1774373"/>
    <lineage>
        <taxon>Bacteria</taxon>
        <taxon>Pseudomonadati</taxon>
        <taxon>Pseudomonadota</taxon>
        <taxon>Gammaproteobacteria</taxon>
        <taxon>Alteromonadales</taxon>
        <taxon>Alteromonadaceae</taxon>
        <taxon>Alteromonas/Salinimonas group</taxon>
        <taxon>Alteromonas</taxon>
    </lineage>
</organism>
<keyword evidence="2" id="KW-1185">Reference proteome</keyword>
<protein>
    <submittedName>
        <fullName evidence="1">Uncharacterized protein</fullName>
    </submittedName>
</protein>
<accession>T2DMH0</accession>
<sequence length="52" mass="6189">MRDKLQILRWIQSTTYVLKRPYGSKMPENLRKVLLKLDRTSLLSYDGVTYAE</sequence>
<proteinExistence type="predicted"/>
<dbReference type="AlphaFoldDB" id="T2DMH0"/>
<evidence type="ECO:0000313" key="2">
    <source>
        <dbReference type="Proteomes" id="UP000001870"/>
    </source>
</evidence>
<dbReference type="HOGENOM" id="CLU_3076065_0_0_6"/>
<evidence type="ECO:0000313" key="1">
    <source>
        <dbReference type="EMBL" id="AGV54069.1"/>
    </source>
</evidence>
<dbReference type="EMBL" id="CP001103">
    <property type="protein sequence ID" value="AGV54069.1"/>
    <property type="molecule type" value="Genomic_DNA"/>
</dbReference>
<reference evidence="1 2" key="1">
    <citation type="journal article" date="2008" name="ISME J.">
        <title>Comparative genomics of two ecotypes of the marine planktonic copiotroph Alteromonas macleodii suggests alternative lifestyles associated with different kinds of particulate organic matter.</title>
        <authorList>
            <person name="Ivars-Martinez E."/>
            <person name="Martin-Cuadrado A.B."/>
            <person name="D'Auria G."/>
            <person name="Mira A."/>
            <person name="Ferriera S."/>
            <person name="Johnson J."/>
            <person name="Friedman R."/>
            <person name="Rodriguez-Valera F."/>
        </authorList>
    </citation>
    <scope>NUCLEOTIDE SEQUENCE [LARGE SCALE GENOMIC DNA]</scope>
    <source>
        <strain evidence="2">DSM 17117 / CIP 110805 / LMG 28347 / Deep ecotype</strain>
    </source>
</reference>
<name>T2DMH0_ALTMD</name>